<name>A0A2N7S601_9MICC</name>
<proteinExistence type="predicted"/>
<dbReference type="Proteomes" id="UP000235739">
    <property type="component" value="Unassembled WGS sequence"/>
</dbReference>
<accession>A0A2N7S601</accession>
<evidence type="ECO:0000313" key="1">
    <source>
        <dbReference type="EMBL" id="PMQ21537.1"/>
    </source>
</evidence>
<protein>
    <submittedName>
        <fullName evidence="1">Uncharacterized protein</fullName>
    </submittedName>
</protein>
<dbReference type="AlphaFoldDB" id="A0A2N7S601"/>
<gene>
    <name evidence="1" type="ORF">CIK84_08365</name>
</gene>
<dbReference type="RefSeq" id="WP_102598042.1">
    <property type="nucleotide sequence ID" value="NZ_JBQDJG010000035.1"/>
</dbReference>
<organism evidence="1 2">
    <name type="scientific">Glutamicibacter arilaitensis</name>
    <dbReference type="NCBI Taxonomy" id="256701"/>
    <lineage>
        <taxon>Bacteria</taxon>
        <taxon>Bacillati</taxon>
        <taxon>Actinomycetota</taxon>
        <taxon>Actinomycetes</taxon>
        <taxon>Micrococcales</taxon>
        <taxon>Micrococcaceae</taxon>
        <taxon>Glutamicibacter</taxon>
    </lineage>
</organism>
<comment type="caution">
    <text evidence="1">The sequence shown here is derived from an EMBL/GenBank/DDBJ whole genome shotgun (WGS) entry which is preliminary data.</text>
</comment>
<sequence length="185" mass="20515">MTDYQELLQATRAHYGVCAAPRVSEAAALLTSLGGKTFDYSRFAGNLIDEYVDSARVVAAYDISDPELLASRSLPVEREMMEWPPEEDEDSYDVVFTKDEELWNVIQDELGGMRRAIVLLEHAEGDAGAVGNFRVAGFAQWLRETLWAATGVVPRDPGWPDESATLYEKAFAMHGRPGCEPDPID</sequence>
<dbReference type="EMBL" id="PNQX01000001">
    <property type="protein sequence ID" value="PMQ21537.1"/>
    <property type="molecule type" value="Genomic_DNA"/>
</dbReference>
<evidence type="ECO:0000313" key="2">
    <source>
        <dbReference type="Proteomes" id="UP000235739"/>
    </source>
</evidence>
<reference evidence="1 2" key="1">
    <citation type="journal article" date="2017" name="Elife">
        <title>Extensive horizontal gene transfer in cheese-associated bacteria.</title>
        <authorList>
            <person name="Bonham K.S."/>
            <person name="Wolfe B.E."/>
            <person name="Dutton R.J."/>
        </authorList>
    </citation>
    <scope>NUCLEOTIDE SEQUENCE [LARGE SCALE GENOMIC DNA]</scope>
    <source>
        <strain evidence="1 2">JB182</strain>
    </source>
</reference>